<dbReference type="InterPro" id="IPR000421">
    <property type="entry name" value="FA58C"/>
</dbReference>
<feature type="transmembrane region" description="Helical" evidence="1">
    <location>
        <begin position="44"/>
        <end position="66"/>
    </location>
</feature>
<evidence type="ECO:0000313" key="6">
    <source>
        <dbReference type="EMBL" id="SIQ17400.1"/>
    </source>
</evidence>
<evidence type="ECO:0000259" key="3">
    <source>
        <dbReference type="Pfam" id="PF07635"/>
    </source>
</evidence>
<protein>
    <submittedName>
        <fullName evidence="6">Uncharacterized membrane protein</fullName>
    </submittedName>
</protein>
<reference evidence="7" key="1">
    <citation type="submission" date="2017-01" db="EMBL/GenBank/DDBJ databases">
        <authorList>
            <person name="Varghese N."/>
            <person name="Submissions S."/>
        </authorList>
    </citation>
    <scope>NUCLEOTIDE SEQUENCE [LARGE SCALE GENOMIC DNA]</scope>
    <source>
        <strain evidence="7">DSM 15366</strain>
    </source>
</reference>
<accession>A0A1N6QLE4</accession>
<evidence type="ECO:0000259" key="2">
    <source>
        <dbReference type="Pfam" id="PF00754"/>
    </source>
</evidence>
<dbReference type="InterPro" id="IPR032675">
    <property type="entry name" value="LRR_dom_sf"/>
</dbReference>
<feature type="transmembrane region" description="Helical" evidence="1">
    <location>
        <begin position="78"/>
        <end position="97"/>
    </location>
</feature>
<dbReference type="Proteomes" id="UP000186953">
    <property type="component" value="Unassembled WGS sequence"/>
</dbReference>
<keyword evidence="7" id="KW-1185">Reference proteome</keyword>
<keyword evidence="1" id="KW-0472">Membrane</keyword>
<organism evidence="6 7">
    <name type="scientific">Maribacter ulvicola</name>
    <dbReference type="NCBI Taxonomy" id="228959"/>
    <lineage>
        <taxon>Bacteria</taxon>
        <taxon>Pseudomonadati</taxon>
        <taxon>Bacteroidota</taxon>
        <taxon>Flavobacteriia</taxon>
        <taxon>Flavobacteriales</taxon>
        <taxon>Flavobacteriaceae</taxon>
        <taxon>Maribacter</taxon>
    </lineage>
</organism>
<dbReference type="InterPro" id="IPR008979">
    <property type="entry name" value="Galactose-bd-like_sf"/>
</dbReference>
<dbReference type="PANTHER" id="PTHR35889:SF3">
    <property type="entry name" value="F-BOX DOMAIN-CONTAINING PROTEIN"/>
    <property type="match status" value="1"/>
</dbReference>
<sequence length="685" mass="76107">MIQLGIQIGHLHPLFVHLPIGIIMLAFVLEVYSRLRSKESFHEVIEFTLLVAGVTALLSLGTGWLLGEESGYDADSLFLHRWMAVAFTVTAILLYLVKRSNIAWVRKTYIPTFLVVLALISLTGHFGGNMTHGENYLFIEEKEELIITNIQEAQVYAQVIQPILNDKCVSCHNANKAKGGLLMSTPKEILKGGDTGSLLDTISGHEQSLFLERVHLPLDNDDHMPPKGKAQLTNNEKALLEWWIANKNCFECKVNELPSEGEMMTILTTLEQDTSAIAVLTKGAIEVPQEWLQNVRAAGISVQTLSNENHLLIVNMASMNSVSEASLEVLEEYAANIVELDLGFSNFNDDLMSELKPFKNLLKLKLQHTNVTDAIGKHLGDFEWLESLNLYGTAVTDNVVPALKENKRLKNIYLWKTDVSEDGLAQLQQNLPNVTIQQIGADVFKATVLDPPTIISERSFFSDSLTIAIESLFDGSEIYYTLNGSEPTASSLKYEGEITLKTTANVKAIAIKKEWKPSHSAERTFIKNNIAYANVDLLSVPNEKYKGQEGKTLMDQKRGSINFVDGNWLGFEGKHLNAVVELKEKNAISKVSIGALSAPASWIFYPTSFVVSVSNNGTNFKEVGRKDLGNEEPNAEVKLTFFDLDIPTTDAKFVKLSIKSPLKNPDWHTDPGGKSWIFIDEVVLN</sequence>
<gene>
    <name evidence="6" type="ORF">SAMN05421797_101940</name>
</gene>
<keyword evidence="1" id="KW-1133">Transmembrane helix</keyword>
<feature type="domain" description="GH29D-like beta-sandwich" evidence="5">
    <location>
        <begin position="462"/>
        <end position="517"/>
    </location>
</feature>
<keyword evidence="1" id="KW-0812">Transmembrane</keyword>
<dbReference type="Pfam" id="PF00754">
    <property type="entry name" value="F5_F8_type_C"/>
    <property type="match status" value="1"/>
</dbReference>
<name>A0A1N6QLE4_9FLAO</name>
<evidence type="ECO:0000259" key="4">
    <source>
        <dbReference type="Pfam" id="PF09990"/>
    </source>
</evidence>
<dbReference type="EMBL" id="FTMA01000001">
    <property type="protein sequence ID" value="SIQ17400.1"/>
    <property type="molecule type" value="Genomic_DNA"/>
</dbReference>
<dbReference type="Pfam" id="PF13290">
    <property type="entry name" value="CHB_HEX_C_1"/>
    <property type="match status" value="1"/>
</dbReference>
<feature type="transmembrane region" description="Helical" evidence="1">
    <location>
        <begin position="109"/>
        <end position="128"/>
    </location>
</feature>
<dbReference type="Pfam" id="PF07635">
    <property type="entry name" value="PSCyt1"/>
    <property type="match status" value="1"/>
</dbReference>
<feature type="transmembrane region" description="Helical" evidence="1">
    <location>
        <begin position="14"/>
        <end position="32"/>
    </location>
</feature>
<dbReference type="OrthoDB" id="1099022at2"/>
<dbReference type="Pfam" id="PF09990">
    <property type="entry name" value="DUF2231"/>
    <property type="match status" value="1"/>
</dbReference>
<proteinExistence type="predicted"/>
<feature type="domain" description="F5/8 type C" evidence="2">
    <location>
        <begin position="565"/>
        <end position="667"/>
    </location>
</feature>
<dbReference type="AlphaFoldDB" id="A0A1N6QLE4"/>
<dbReference type="InterPro" id="IPR019251">
    <property type="entry name" value="DUF2231_TM"/>
</dbReference>
<dbReference type="Gene3D" id="2.60.120.260">
    <property type="entry name" value="Galactose-binding domain-like"/>
    <property type="match status" value="1"/>
</dbReference>
<dbReference type="InterPro" id="IPR059177">
    <property type="entry name" value="GH29D-like_dom"/>
</dbReference>
<dbReference type="STRING" id="228959.SAMN05421797_101940"/>
<evidence type="ECO:0000256" key="1">
    <source>
        <dbReference type="SAM" id="Phobius"/>
    </source>
</evidence>
<dbReference type="InterPro" id="IPR011429">
    <property type="entry name" value="Cyt_c_Planctomycete-type"/>
</dbReference>
<dbReference type="SUPFAM" id="SSF52047">
    <property type="entry name" value="RNI-like"/>
    <property type="match status" value="1"/>
</dbReference>
<evidence type="ECO:0000259" key="5">
    <source>
        <dbReference type="Pfam" id="PF13290"/>
    </source>
</evidence>
<evidence type="ECO:0000313" key="7">
    <source>
        <dbReference type="Proteomes" id="UP000186953"/>
    </source>
</evidence>
<dbReference type="PANTHER" id="PTHR35889">
    <property type="entry name" value="CYCLOINULO-OLIGOSACCHARIDE FRUCTANOTRANSFERASE-RELATED"/>
    <property type="match status" value="1"/>
</dbReference>
<dbReference type="RefSeq" id="WP_076547121.1">
    <property type="nucleotide sequence ID" value="NZ_FTMA01000001.1"/>
</dbReference>
<dbReference type="SUPFAM" id="SSF49785">
    <property type="entry name" value="Galactose-binding domain-like"/>
    <property type="match status" value="1"/>
</dbReference>
<feature type="domain" description="DUF2231" evidence="4">
    <location>
        <begin position="11"/>
        <end position="131"/>
    </location>
</feature>
<feature type="domain" description="Cytochrome C Planctomycete-type" evidence="3">
    <location>
        <begin position="168"/>
        <end position="228"/>
    </location>
</feature>
<dbReference type="Gene3D" id="3.80.10.10">
    <property type="entry name" value="Ribonuclease Inhibitor"/>
    <property type="match status" value="1"/>
</dbReference>